<evidence type="ECO:0000313" key="2">
    <source>
        <dbReference type="EMBL" id="TLM78693.1"/>
    </source>
</evidence>
<feature type="transmembrane region" description="Helical" evidence="1">
    <location>
        <begin position="123"/>
        <end position="142"/>
    </location>
</feature>
<protein>
    <submittedName>
        <fullName evidence="2">Exopolysaccharide biosynthesis protein</fullName>
    </submittedName>
</protein>
<comment type="caution">
    <text evidence="2">The sequence shown here is derived from an EMBL/GenBank/DDBJ whole genome shotgun (WGS) entry which is preliminary data.</text>
</comment>
<feature type="transmembrane region" description="Helical" evidence="1">
    <location>
        <begin position="63"/>
        <end position="82"/>
    </location>
</feature>
<name>A0ABY2UQN7_9GAMM</name>
<dbReference type="RefSeq" id="WP_138234725.1">
    <property type="nucleotide sequence ID" value="NZ_CP185860.1"/>
</dbReference>
<accession>A0ABY2UQN7</accession>
<dbReference type="PANTHER" id="PTHR41795">
    <property type="entry name" value="EXOPOLYSACCHARIDE SYNTHESIS PROTEIN"/>
    <property type="match status" value="1"/>
</dbReference>
<sequence length="194" mass="21285">MANEIKNLSQLLRQLEQLAPEQDRISLAQVLEVLGQRSFAPLILIAGLILFSPLSGIPGMPTLMGLLILLASLQMLLLRRHLWLPRWLLQKSTSGTRFHSTLLWLQRPAAFVDRWLQPRLPLLVYRSGTYLIALVCTAIALALPAMEILPFSATIAGIALTAFGLALVAHDGVLALVALMVTASVVLLALQLWI</sequence>
<evidence type="ECO:0000256" key="1">
    <source>
        <dbReference type="SAM" id="Phobius"/>
    </source>
</evidence>
<keyword evidence="3" id="KW-1185">Reference proteome</keyword>
<dbReference type="PANTHER" id="PTHR41795:SF1">
    <property type="entry name" value="EXOPOLYSACCHARIDE SYNTHESIS PROTEIN"/>
    <property type="match status" value="1"/>
</dbReference>
<dbReference type="EMBL" id="VANI01000005">
    <property type="protein sequence ID" value="TLM78693.1"/>
    <property type="molecule type" value="Genomic_DNA"/>
</dbReference>
<keyword evidence="1" id="KW-0812">Transmembrane</keyword>
<dbReference type="Pfam" id="PF06055">
    <property type="entry name" value="ExoD"/>
    <property type="match status" value="1"/>
</dbReference>
<proteinExistence type="predicted"/>
<dbReference type="PIRSF" id="PIRSF033239">
    <property type="entry name" value="ExoD"/>
    <property type="match status" value="1"/>
</dbReference>
<evidence type="ECO:0000313" key="3">
    <source>
        <dbReference type="Proteomes" id="UP000306791"/>
    </source>
</evidence>
<feature type="transmembrane region" description="Helical" evidence="1">
    <location>
        <begin position="148"/>
        <end position="168"/>
    </location>
</feature>
<keyword evidence="1" id="KW-1133">Transmembrane helix</keyword>
<feature type="transmembrane region" description="Helical" evidence="1">
    <location>
        <begin position="39"/>
        <end position="57"/>
    </location>
</feature>
<feature type="transmembrane region" description="Helical" evidence="1">
    <location>
        <begin position="173"/>
        <end position="193"/>
    </location>
</feature>
<dbReference type="InterPro" id="IPR010331">
    <property type="entry name" value="ExoD"/>
</dbReference>
<reference evidence="2 3" key="1">
    <citation type="submission" date="2019-05" db="EMBL/GenBank/DDBJ databases">
        <title>Microbulbifer harenosus sp. nov., an alginate-degrading bacterium isolated from coastal sand.</title>
        <authorList>
            <person name="Huang H."/>
            <person name="Mo K."/>
            <person name="Bao S."/>
        </authorList>
    </citation>
    <scope>NUCLEOTIDE SEQUENCE [LARGE SCALE GENOMIC DNA]</scope>
    <source>
        <strain evidence="2 3">HB161719</strain>
    </source>
</reference>
<gene>
    <name evidence="2" type="ORF">FDY93_05425</name>
</gene>
<dbReference type="Proteomes" id="UP000306791">
    <property type="component" value="Unassembled WGS sequence"/>
</dbReference>
<keyword evidence="1" id="KW-0472">Membrane</keyword>
<organism evidence="2 3">
    <name type="scientific">Microbulbifer harenosus</name>
    <dbReference type="NCBI Taxonomy" id="2576840"/>
    <lineage>
        <taxon>Bacteria</taxon>
        <taxon>Pseudomonadati</taxon>
        <taxon>Pseudomonadota</taxon>
        <taxon>Gammaproteobacteria</taxon>
        <taxon>Cellvibrionales</taxon>
        <taxon>Microbulbiferaceae</taxon>
        <taxon>Microbulbifer</taxon>
    </lineage>
</organism>